<dbReference type="GO" id="GO:0005789">
    <property type="term" value="C:endoplasmic reticulum membrane"/>
    <property type="evidence" value="ECO:0007669"/>
    <property type="project" value="UniProtKB-SubCell"/>
</dbReference>
<evidence type="ECO:0000256" key="2">
    <source>
        <dbReference type="ARBA" id="ARBA00022692"/>
    </source>
</evidence>
<dbReference type="Pfam" id="PF07738">
    <property type="entry name" value="Sad1_UNC"/>
    <property type="match status" value="1"/>
</dbReference>
<dbReference type="InterPro" id="IPR045120">
    <property type="entry name" value="Suco/Slp1-like"/>
</dbReference>
<comment type="similarity">
    <text evidence="8">Belongs to the SLP1 family.</text>
</comment>
<dbReference type="STRING" id="215637.A0A4P9ZVQ4"/>
<dbReference type="Gene3D" id="2.60.120.260">
    <property type="entry name" value="Galactose-binding domain-like"/>
    <property type="match status" value="1"/>
</dbReference>
<evidence type="ECO:0000313" key="13">
    <source>
        <dbReference type="EMBL" id="RKP37677.1"/>
    </source>
</evidence>
<keyword evidence="3" id="KW-0732">Signal</keyword>
<dbReference type="EMBL" id="ML002461">
    <property type="protein sequence ID" value="RKP37677.1"/>
    <property type="molecule type" value="Genomic_DNA"/>
</dbReference>
<dbReference type="FunFam" id="2.60.120.260:FF:000099">
    <property type="entry name" value="Uncharacterized protein, isoform C"/>
    <property type="match status" value="1"/>
</dbReference>
<keyword evidence="5" id="KW-1133">Transmembrane helix</keyword>
<evidence type="ECO:0000313" key="14">
    <source>
        <dbReference type="Proteomes" id="UP000268162"/>
    </source>
</evidence>
<keyword evidence="2" id="KW-0812">Transmembrane</keyword>
<comment type="subunit">
    <text evidence="9">Interacts with EMP65.</text>
</comment>
<feature type="non-terminal residue" evidence="13">
    <location>
        <position position="1"/>
    </location>
</feature>
<evidence type="ECO:0000256" key="1">
    <source>
        <dbReference type="ARBA" id="ARBA00004115"/>
    </source>
</evidence>
<keyword evidence="6" id="KW-0472">Membrane</keyword>
<feature type="domain" description="SUN" evidence="12">
    <location>
        <begin position="1"/>
        <end position="145"/>
    </location>
</feature>
<dbReference type="PROSITE" id="PS51469">
    <property type="entry name" value="SUN"/>
    <property type="match status" value="1"/>
</dbReference>
<comment type="subcellular location">
    <subcellularLocation>
        <location evidence="1">Endoplasmic reticulum membrane</location>
        <topology evidence="1">Single-pass type I membrane protein</topology>
    </subcellularLocation>
</comment>
<feature type="non-terminal residue" evidence="13">
    <location>
        <position position="374"/>
    </location>
</feature>
<dbReference type="PANTHER" id="PTHR12953:SF0">
    <property type="entry name" value="SUN DOMAIN-CONTAINING OSSIFICATION FACTOR"/>
    <property type="match status" value="1"/>
</dbReference>
<dbReference type="GO" id="GO:0034975">
    <property type="term" value="P:protein folding in endoplasmic reticulum"/>
    <property type="evidence" value="ECO:0007669"/>
    <property type="project" value="TreeGrafter"/>
</dbReference>
<evidence type="ECO:0000256" key="6">
    <source>
        <dbReference type="ARBA" id="ARBA00023136"/>
    </source>
</evidence>
<feature type="region of interest" description="Disordered" evidence="11">
    <location>
        <begin position="216"/>
        <end position="248"/>
    </location>
</feature>
<dbReference type="PANTHER" id="PTHR12953">
    <property type="entry name" value="MEMBRANE PROTEIN CH1 RELATED"/>
    <property type="match status" value="1"/>
</dbReference>
<evidence type="ECO:0000256" key="5">
    <source>
        <dbReference type="ARBA" id="ARBA00022989"/>
    </source>
</evidence>
<evidence type="ECO:0000256" key="4">
    <source>
        <dbReference type="ARBA" id="ARBA00022824"/>
    </source>
</evidence>
<dbReference type="Proteomes" id="UP000268162">
    <property type="component" value="Unassembled WGS sequence"/>
</dbReference>
<keyword evidence="14" id="KW-1185">Reference proteome</keyword>
<evidence type="ECO:0000256" key="8">
    <source>
        <dbReference type="ARBA" id="ARBA00061226"/>
    </source>
</evidence>
<feature type="region of interest" description="Disordered" evidence="11">
    <location>
        <begin position="165"/>
        <end position="204"/>
    </location>
</feature>
<evidence type="ECO:0000256" key="7">
    <source>
        <dbReference type="ARBA" id="ARBA00023180"/>
    </source>
</evidence>
<evidence type="ECO:0000256" key="11">
    <source>
        <dbReference type="SAM" id="MobiDB-lite"/>
    </source>
</evidence>
<sequence>KGRFNHASVDCAAVVIKANPEAKGSSAILTNSKEKYMLNPCSASRFVIIELCDDILIDAIAIANFEFFSSTFKEFTVQVTDRYPPKHNQWKPLGRFQAKNSRETQIFLVRDPIMWTRFIRIDFVTHYGSEYYCPVSMVRVYGNTIMEQYKKEEEDLVAGIDEPLDSLLPASRPDPQPKPWIDPPPPPPPATTAAAPKTASHLDPSQTLKSYWDRLDSIMNDDGPTSDGESTTTSTPTYRPPPSSGGTQESIFKTIMKRLGWLDRNLTLTYQYLEQQSHAINDVLTKIDYSHHQQLQQAFSYLNSTTTKQIQALKITCEEIWKAIIFDVEDYEHKSRKEIEDIHTRLHYLTQELIFEKRMRIAQLILLLVVILVI</sequence>
<feature type="compositionally biased region" description="Pro residues" evidence="11">
    <location>
        <begin position="172"/>
        <end position="190"/>
    </location>
</feature>
<keyword evidence="4" id="KW-0256">Endoplasmic reticulum</keyword>
<proteinExistence type="inferred from homology"/>
<evidence type="ECO:0000256" key="10">
    <source>
        <dbReference type="ARBA" id="ARBA00075366"/>
    </source>
</evidence>
<keyword evidence="7" id="KW-0325">Glycoprotein</keyword>
<name>A0A4P9ZVQ4_9FUNG</name>
<protein>
    <recommendedName>
        <fullName evidence="10">SUN-like protein 1</fullName>
    </recommendedName>
</protein>
<reference evidence="14" key="1">
    <citation type="journal article" date="2018" name="Nat. Microbiol.">
        <title>Leveraging single-cell genomics to expand the fungal tree of life.</title>
        <authorList>
            <person name="Ahrendt S.R."/>
            <person name="Quandt C.A."/>
            <person name="Ciobanu D."/>
            <person name="Clum A."/>
            <person name="Salamov A."/>
            <person name="Andreopoulos B."/>
            <person name="Cheng J.F."/>
            <person name="Woyke T."/>
            <person name="Pelin A."/>
            <person name="Henrissat B."/>
            <person name="Reynolds N.K."/>
            <person name="Benny G.L."/>
            <person name="Smith M.E."/>
            <person name="James T.Y."/>
            <person name="Grigoriev I.V."/>
        </authorList>
    </citation>
    <scope>NUCLEOTIDE SEQUENCE [LARGE SCALE GENOMIC DNA]</scope>
    <source>
        <strain evidence="14">RSA 468</strain>
    </source>
</reference>
<feature type="compositionally biased region" description="Low complexity" evidence="11">
    <location>
        <begin position="223"/>
        <end position="237"/>
    </location>
</feature>
<gene>
    <name evidence="13" type="ORF">BJ085DRAFT_6276</name>
</gene>
<dbReference type="InterPro" id="IPR012919">
    <property type="entry name" value="SUN_dom"/>
</dbReference>
<evidence type="ECO:0000256" key="9">
    <source>
        <dbReference type="ARBA" id="ARBA00064635"/>
    </source>
</evidence>
<accession>A0A4P9ZVQ4</accession>
<evidence type="ECO:0000259" key="12">
    <source>
        <dbReference type="PROSITE" id="PS51469"/>
    </source>
</evidence>
<organism evidence="13 14">
    <name type="scientific">Dimargaris cristalligena</name>
    <dbReference type="NCBI Taxonomy" id="215637"/>
    <lineage>
        <taxon>Eukaryota</taxon>
        <taxon>Fungi</taxon>
        <taxon>Fungi incertae sedis</taxon>
        <taxon>Zoopagomycota</taxon>
        <taxon>Kickxellomycotina</taxon>
        <taxon>Dimargaritomycetes</taxon>
        <taxon>Dimargaritales</taxon>
        <taxon>Dimargaritaceae</taxon>
        <taxon>Dimargaris</taxon>
    </lineage>
</organism>
<evidence type="ECO:0000256" key="3">
    <source>
        <dbReference type="ARBA" id="ARBA00022729"/>
    </source>
</evidence>
<dbReference type="AlphaFoldDB" id="A0A4P9ZVQ4"/>